<dbReference type="RefSeq" id="WP_121024084.1">
    <property type="nucleotide sequence ID" value="NZ_RCCE01000003.1"/>
</dbReference>
<dbReference type="InterPro" id="IPR016181">
    <property type="entry name" value="Acyl_CoA_acyltransferase"/>
</dbReference>
<proteinExistence type="predicted"/>
<dbReference type="SUPFAM" id="SSF55729">
    <property type="entry name" value="Acyl-CoA N-acyltransferases (Nat)"/>
    <property type="match status" value="1"/>
</dbReference>
<accession>A0A497WRT0</accession>
<comment type="caution">
    <text evidence="4">The sequence shown here is derived from an EMBL/GenBank/DDBJ whole genome shotgun (WGS) entry which is preliminary data.</text>
</comment>
<dbReference type="GO" id="GO:0016747">
    <property type="term" value="F:acyltransferase activity, transferring groups other than amino-acyl groups"/>
    <property type="evidence" value="ECO:0007669"/>
    <property type="project" value="InterPro"/>
</dbReference>
<keyword evidence="1 4" id="KW-0808">Transferase</keyword>
<evidence type="ECO:0000313" key="4">
    <source>
        <dbReference type="EMBL" id="RLJ51974.1"/>
    </source>
</evidence>
<dbReference type="Pfam" id="PF13673">
    <property type="entry name" value="Acetyltransf_10"/>
    <property type="match status" value="1"/>
</dbReference>
<dbReference type="EMBL" id="RCCE01000003">
    <property type="protein sequence ID" value="RLJ51974.1"/>
    <property type="molecule type" value="Genomic_DNA"/>
</dbReference>
<dbReference type="AlphaFoldDB" id="A0A497WRT0"/>
<dbReference type="CDD" id="cd04301">
    <property type="entry name" value="NAT_SF"/>
    <property type="match status" value="1"/>
</dbReference>
<sequence length="146" mass="16133">MAQITRTDDITTCLQIRRVVFIDGQNVPEPEEIDGDDPNCIQYLATAKGAPAATARVKPLGKKAKIQRVAVLGTHRGTGLGAELMRFILTDLRADFDEAVLGSQLHAIGFYEKLGFEVFGPEFDDAGIPHRHMLLKLEEKSSWRGK</sequence>
<dbReference type="PROSITE" id="PS51186">
    <property type="entry name" value="GNAT"/>
    <property type="match status" value="1"/>
</dbReference>
<keyword evidence="2 4" id="KW-0012">Acyltransferase</keyword>
<evidence type="ECO:0000259" key="3">
    <source>
        <dbReference type="PROSITE" id="PS51186"/>
    </source>
</evidence>
<evidence type="ECO:0000313" key="5">
    <source>
        <dbReference type="Proteomes" id="UP000269157"/>
    </source>
</evidence>
<dbReference type="InterPro" id="IPR050832">
    <property type="entry name" value="Bact_Acetyltransf"/>
</dbReference>
<dbReference type="PANTHER" id="PTHR43877">
    <property type="entry name" value="AMINOALKYLPHOSPHONATE N-ACETYLTRANSFERASE-RELATED-RELATED"/>
    <property type="match status" value="1"/>
</dbReference>
<organism evidence="4 5">
    <name type="scientific">Litoreibacter meonggei</name>
    <dbReference type="NCBI Taxonomy" id="1049199"/>
    <lineage>
        <taxon>Bacteria</taxon>
        <taxon>Pseudomonadati</taxon>
        <taxon>Pseudomonadota</taxon>
        <taxon>Alphaproteobacteria</taxon>
        <taxon>Rhodobacterales</taxon>
        <taxon>Roseobacteraceae</taxon>
        <taxon>Litoreibacter</taxon>
    </lineage>
</organism>
<dbReference type="Proteomes" id="UP000269157">
    <property type="component" value="Unassembled WGS sequence"/>
</dbReference>
<evidence type="ECO:0000256" key="2">
    <source>
        <dbReference type="ARBA" id="ARBA00023315"/>
    </source>
</evidence>
<feature type="domain" description="N-acetyltransferase" evidence="3">
    <location>
        <begin position="1"/>
        <end position="138"/>
    </location>
</feature>
<gene>
    <name evidence="4" type="ORF">BCF46_2201</name>
</gene>
<dbReference type="InterPro" id="IPR000182">
    <property type="entry name" value="GNAT_dom"/>
</dbReference>
<evidence type="ECO:0000256" key="1">
    <source>
        <dbReference type="ARBA" id="ARBA00022679"/>
    </source>
</evidence>
<protein>
    <submittedName>
        <fullName evidence="4">Putative GNAT family N-acyltransferase</fullName>
    </submittedName>
</protein>
<dbReference type="Gene3D" id="3.40.630.30">
    <property type="match status" value="1"/>
</dbReference>
<name>A0A497WRT0_9RHOB</name>
<keyword evidence="5" id="KW-1185">Reference proteome</keyword>
<dbReference type="OrthoDB" id="9796171at2"/>
<reference evidence="4 5" key="1">
    <citation type="submission" date="2018-10" db="EMBL/GenBank/DDBJ databases">
        <title>Genomic Encyclopedia of Archaeal and Bacterial Type Strains, Phase II (KMG-II): from individual species to whole genera.</title>
        <authorList>
            <person name="Goeker M."/>
        </authorList>
    </citation>
    <scope>NUCLEOTIDE SEQUENCE [LARGE SCALE GENOMIC DNA]</scope>
    <source>
        <strain evidence="4 5">DSM 29466</strain>
    </source>
</reference>